<reference evidence="3" key="1">
    <citation type="submission" date="2024-05" db="EMBL/GenBank/DDBJ databases">
        <title>Isolation and characterization of Sporomusa carbonis sp. nov., a carboxydotrophic hydrogenogen in the genus of Sporomusa isolated from a charcoal burning pile.</title>
        <authorList>
            <person name="Boeer T."/>
            <person name="Rosenbaum F."/>
            <person name="Eysell L."/>
            <person name="Mueller V."/>
            <person name="Daniel R."/>
            <person name="Poehlein A."/>
        </authorList>
    </citation>
    <scope>NUCLEOTIDE SEQUENCE [LARGE SCALE GENOMIC DNA]</scope>
    <source>
        <strain evidence="3">DSM 3132</strain>
    </source>
</reference>
<dbReference type="RefSeq" id="WP_093795142.1">
    <property type="nucleotide sequence ID" value="NZ_CP155571.1"/>
</dbReference>
<dbReference type="SUPFAM" id="SSF53807">
    <property type="entry name" value="Helical backbone' metal receptor"/>
    <property type="match status" value="1"/>
</dbReference>
<evidence type="ECO:0000313" key="3">
    <source>
        <dbReference type="EMBL" id="XFO70890.1"/>
    </source>
</evidence>
<dbReference type="InterPro" id="IPR050902">
    <property type="entry name" value="ABC_Transporter_SBP"/>
</dbReference>
<comment type="similarity">
    <text evidence="1">Belongs to the bacterial solute-binding protein 8 family.</text>
</comment>
<dbReference type="Pfam" id="PF01497">
    <property type="entry name" value="Peripla_BP_2"/>
    <property type="match status" value="1"/>
</dbReference>
<evidence type="ECO:0000313" key="4">
    <source>
        <dbReference type="Proteomes" id="UP000216052"/>
    </source>
</evidence>
<dbReference type="PANTHER" id="PTHR30535:SF34">
    <property type="entry name" value="MOLYBDATE-BINDING PROTEIN MOLA"/>
    <property type="match status" value="1"/>
</dbReference>
<evidence type="ECO:0000259" key="2">
    <source>
        <dbReference type="PROSITE" id="PS50983"/>
    </source>
</evidence>
<feature type="domain" description="Fe/B12 periplasmic-binding" evidence="2">
    <location>
        <begin position="54"/>
        <end position="332"/>
    </location>
</feature>
<dbReference type="PROSITE" id="PS50983">
    <property type="entry name" value="FE_B12_PBP"/>
    <property type="match status" value="1"/>
</dbReference>
<evidence type="ECO:0000256" key="1">
    <source>
        <dbReference type="ARBA" id="ARBA00008814"/>
    </source>
</evidence>
<dbReference type="PANTHER" id="PTHR30535">
    <property type="entry name" value="VITAMIN B12-BINDING PROTEIN"/>
    <property type="match status" value="1"/>
</dbReference>
<gene>
    <name evidence="3" type="ORF">SPACI_008900</name>
</gene>
<dbReference type="EMBL" id="CP155571">
    <property type="protein sequence ID" value="XFO70890.1"/>
    <property type="molecule type" value="Genomic_DNA"/>
</dbReference>
<organism evidence="3 4">
    <name type="scientific">Sporomusa acidovorans (strain ATCC 49682 / DSM 3132 / Mol)</name>
    <dbReference type="NCBI Taxonomy" id="1123286"/>
    <lineage>
        <taxon>Bacteria</taxon>
        <taxon>Bacillati</taxon>
        <taxon>Bacillota</taxon>
        <taxon>Negativicutes</taxon>
        <taxon>Selenomonadales</taxon>
        <taxon>Sporomusaceae</taxon>
        <taxon>Sporomusa</taxon>
    </lineage>
</organism>
<dbReference type="InterPro" id="IPR002491">
    <property type="entry name" value="ABC_transptr_periplasmic_BD"/>
</dbReference>
<sequence>MFRRMTGMIIVLVAAIIVLAGCGHSGVPTQATTAMSKVTDIVGREVNVPVAANRIVAVGPGVLRLVCYDQAADKVVGVESVEKQWPEAIRPYILAYPQLKDRPVIGQGGPEYVPNTEKLVEVKPDVIFVSSVLVNGSQADELQSKTGIPVVVLSYSHGRVGYFDDDLYRSLQLIGQIIGNEQRANNVVAFLKNCQQDLDMRTKNIPADQKPTVYAGALSMKGTYGIESTQAQYPPFVAINAKNLADETGTTGSVMIDKEKLLIWNPEIIIIDELGLSLVRDDYKNNPQFYQSLRAFKNGRIYVQIPYNFYATNIGAALVDAYYAGKVIYPVQFSDVDPPQKANEIYQFLLGKPLYQQIANGDGGFRKLNLEESSPN</sequence>
<dbReference type="Proteomes" id="UP000216052">
    <property type="component" value="Chromosome"/>
</dbReference>
<accession>A0ABZ3IY21</accession>
<name>A0ABZ3IY21_SPOA4</name>
<proteinExistence type="inferred from homology"/>
<dbReference type="Gene3D" id="3.40.50.1980">
    <property type="entry name" value="Nitrogenase molybdenum iron protein domain"/>
    <property type="match status" value="2"/>
</dbReference>
<dbReference type="CDD" id="cd01147">
    <property type="entry name" value="HemV-2"/>
    <property type="match status" value="1"/>
</dbReference>
<protein>
    <recommendedName>
        <fullName evidence="2">Fe/B12 periplasmic-binding domain-containing protein</fullName>
    </recommendedName>
</protein>
<dbReference type="PROSITE" id="PS51257">
    <property type="entry name" value="PROKAR_LIPOPROTEIN"/>
    <property type="match status" value="1"/>
</dbReference>
<keyword evidence="4" id="KW-1185">Reference proteome</keyword>